<evidence type="ECO:0000313" key="2">
    <source>
        <dbReference type="EMBL" id="SFC61166.1"/>
    </source>
</evidence>
<dbReference type="InterPro" id="IPR020103">
    <property type="entry name" value="PsdUridine_synth_cat_dom_sf"/>
</dbReference>
<dbReference type="InterPro" id="IPR006224">
    <property type="entry name" value="PsdUridine_synth_RluA-like_CS"/>
</dbReference>
<dbReference type="STRING" id="1164594.SAMN05216204_10826"/>
<feature type="domain" description="Pseudouridine synthase RsuA/RluA-like" evidence="1">
    <location>
        <begin position="109"/>
        <end position="256"/>
    </location>
</feature>
<reference evidence="3" key="1">
    <citation type="submission" date="2016-10" db="EMBL/GenBank/DDBJ databases">
        <authorList>
            <person name="Varghese N."/>
            <person name="Submissions S."/>
        </authorList>
    </citation>
    <scope>NUCLEOTIDE SEQUENCE [LARGE SCALE GENOMIC DNA]</scope>
    <source>
        <strain evidence="3">CGMCC 1.12041</strain>
    </source>
</reference>
<accession>A0A1I1KJX3</accession>
<dbReference type="Gene3D" id="3.30.2350.10">
    <property type="entry name" value="Pseudouridine synthase"/>
    <property type="match status" value="1"/>
</dbReference>
<gene>
    <name evidence="2" type="ORF">SAMN05216204_10826</name>
</gene>
<dbReference type="InterPro" id="IPR006145">
    <property type="entry name" value="PsdUridine_synth_RsuA/RluA"/>
</dbReference>
<sequence length="316" mass="35641">MSGSRKGFQAEANAHVPLPIRAGVAPSYLWLTETRAGGLLRFLAERFPDVSEAAWAGRLARGEIVDARGARLEAASPVRQGMRIWYYRELEAPETPIPFREQVLFQDAHLLVADKPHFLPTIPTGRFLHETLLVRLKQRFELPHLTPIHRLDRETAGVVIFSHNPASRGAYQSMFQKRVVNKVYEALAGPIEGRAFPFTYRSRMQDAEQFFLSKEVAGEPNSETLIELLERRGDVAHYRLHPHTGRKHQLRLHLSALGAPILNDAFYPVALPCKGDDFSAPLQLLARSIAFDDPLSGQPRRFDSGFRLAWPTTRPA</sequence>
<dbReference type="OrthoDB" id="9785808at2"/>
<evidence type="ECO:0000259" key="1">
    <source>
        <dbReference type="Pfam" id="PF00849"/>
    </source>
</evidence>
<dbReference type="PANTHER" id="PTHR21600:SF84">
    <property type="entry name" value="PSEUDOURIDINE SYNTHASE RSUA_RLUA-LIKE DOMAIN-CONTAINING PROTEIN"/>
    <property type="match status" value="1"/>
</dbReference>
<protein>
    <submittedName>
        <fullName evidence="2">tRNA pseudouridine32 synthase / 23S rRNA pseudouridine746 synthase</fullName>
    </submittedName>
</protein>
<dbReference type="EMBL" id="FOLD01000008">
    <property type="protein sequence ID" value="SFC61166.1"/>
    <property type="molecule type" value="Genomic_DNA"/>
</dbReference>
<dbReference type="PROSITE" id="PS01129">
    <property type="entry name" value="PSI_RLU"/>
    <property type="match status" value="1"/>
</dbReference>
<dbReference type="Pfam" id="PF00849">
    <property type="entry name" value="PseudoU_synth_2"/>
    <property type="match status" value="1"/>
</dbReference>
<dbReference type="RefSeq" id="WP_091874024.1">
    <property type="nucleotide sequence ID" value="NZ_FOLD01000008.1"/>
</dbReference>
<name>A0A1I1KJX3_9BURK</name>
<dbReference type="GO" id="GO:0003723">
    <property type="term" value="F:RNA binding"/>
    <property type="evidence" value="ECO:0007669"/>
    <property type="project" value="InterPro"/>
</dbReference>
<dbReference type="GO" id="GO:0140098">
    <property type="term" value="F:catalytic activity, acting on RNA"/>
    <property type="evidence" value="ECO:0007669"/>
    <property type="project" value="UniProtKB-ARBA"/>
</dbReference>
<dbReference type="AlphaFoldDB" id="A0A1I1KJX3"/>
<dbReference type="GO" id="GO:0000455">
    <property type="term" value="P:enzyme-directed rRNA pseudouridine synthesis"/>
    <property type="evidence" value="ECO:0007669"/>
    <property type="project" value="TreeGrafter"/>
</dbReference>
<keyword evidence="3" id="KW-1185">Reference proteome</keyword>
<dbReference type="Proteomes" id="UP000198639">
    <property type="component" value="Unassembled WGS sequence"/>
</dbReference>
<dbReference type="InterPro" id="IPR050188">
    <property type="entry name" value="RluA_PseudoU_synthase"/>
</dbReference>
<evidence type="ECO:0000313" key="3">
    <source>
        <dbReference type="Proteomes" id="UP000198639"/>
    </source>
</evidence>
<organism evidence="2 3">
    <name type="scientific">Massilia yuzhufengensis</name>
    <dbReference type="NCBI Taxonomy" id="1164594"/>
    <lineage>
        <taxon>Bacteria</taxon>
        <taxon>Pseudomonadati</taxon>
        <taxon>Pseudomonadota</taxon>
        <taxon>Betaproteobacteria</taxon>
        <taxon>Burkholderiales</taxon>
        <taxon>Oxalobacteraceae</taxon>
        <taxon>Telluria group</taxon>
        <taxon>Massilia</taxon>
    </lineage>
</organism>
<dbReference type="SUPFAM" id="SSF55120">
    <property type="entry name" value="Pseudouridine synthase"/>
    <property type="match status" value="1"/>
</dbReference>
<dbReference type="GO" id="GO:0009982">
    <property type="term" value="F:pseudouridine synthase activity"/>
    <property type="evidence" value="ECO:0007669"/>
    <property type="project" value="InterPro"/>
</dbReference>
<proteinExistence type="predicted"/>
<dbReference type="PANTHER" id="PTHR21600">
    <property type="entry name" value="MITOCHONDRIAL RNA PSEUDOURIDINE SYNTHASE"/>
    <property type="match status" value="1"/>
</dbReference>